<comment type="caution">
    <text evidence="1">The sequence shown here is derived from an EMBL/GenBank/DDBJ whole genome shotgun (WGS) entry which is preliminary data.</text>
</comment>
<evidence type="ECO:0000313" key="1">
    <source>
        <dbReference type="EMBL" id="MEC6049735.1"/>
    </source>
</evidence>
<reference evidence="1" key="2">
    <citation type="submission" date="2024-01" db="EMBL/GenBank/DDBJ databases">
        <authorList>
            <person name="Macesic N."/>
        </authorList>
    </citation>
    <scope>NUCLEOTIDE SEQUENCE</scope>
    <source>
        <strain evidence="1">CPO078</strain>
    </source>
</reference>
<dbReference type="EMBL" id="JARTTH020000001">
    <property type="protein sequence ID" value="MEC6049735.1"/>
    <property type="molecule type" value="Genomic_DNA"/>
</dbReference>
<dbReference type="AlphaFoldDB" id="A0AB35W6A5"/>
<protein>
    <submittedName>
        <fullName evidence="1">Uncharacterized protein</fullName>
    </submittedName>
</protein>
<evidence type="ECO:0000313" key="2">
    <source>
        <dbReference type="Proteomes" id="UP001175817"/>
    </source>
</evidence>
<organism evidence="1 2">
    <name type="scientific">Klebsiella michiganensis</name>
    <dbReference type="NCBI Taxonomy" id="1134687"/>
    <lineage>
        <taxon>Bacteria</taxon>
        <taxon>Pseudomonadati</taxon>
        <taxon>Pseudomonadota</taxon>
        <taxon>Gammaproteobacteria</taxon>
        <taxon>Enterobacterales</taxon>
        <taxon>Enterobacteriaceae</taxon>
        <taxon>Klebsiella/Raoultella group</taxon>
        <taxon>Klebsiella</taxon>
    </lineage>
</organism>
<gene>
    <name evidence="1" type="ORF">QAB24_004255</name>
</gene>
<name>A0AB35W6A5_9ENTR</name>
<accession>A0AB35W6A5</accession>
<dbReference type="RefSeq" id="WP_158236389.1">
    <property type="nucleotide sequence ID" value="NZ_CP089407.1"/>
</dbReference>
<sequence>MRDGMLLDEVDDNDYHHTFNNTLKAHLLSTYFSITSKKSSALRALHKKTDGCCQSKSVVEIATREDSHKKHTKHLVTLSATF</sequence>
<dbReference type="Proteomes" id="UP001175817">
    <property type="component" value="Unassembled WGS sequence"/>
</dbReference>
<proteinExistence type="predicted"/>
<reference evidence="1" key="1">
    <citation type="journal article" date="2023" name="Nat. Commun.">
        <title>Genomic dissection of endemic carbapenem resistance reveals metallo-beta-lactamase dissemination through clonal, plasmid and integron transfer.</title>
        <authorList>
            <person name="Macesic N."/>
            <person name="Hawkey J."/>
            <person name="Vezina B."/>
            <person name="Wisniewski J.A."/>
            <person name="Cottingham H."/>
            <person name="Blakeway L.V."/>
            <person name="Harshegyi T."/>
            <person name="Pragastis K."/>
            <person name="Badoordeen G.Z."/>
            <person name="Dennison A."/>
            <person name="Spelman D.W."/>
            <person name="Jenney A.W.J."/>
            <person name="Peleg A.Y."/>
        </authorList>
    </citation>
    <scope>NUCLEOTIDE SEQUENCE</scope>
    <source>
        <strain evidence="1">CPO078</strain>
    </source>
</reference>